<dbReference type="Pfam" id="PF00823">
    <property type="entry name" value="PPE"/>
    <property type="match status" value="1"/>
</dbReference>
<dbReference type="Pfam" id="PF18878">
    <property type="entry name" value="PPE-PPW"/>
    <property type="match status" value="1"/>
</dbReference>
<organism evidence="5">
    <name type="scientific">Mycobacterium saskatchewanense</name>
    <dbReference type="NCBI Taxonomy" id="220927"/>
    <lineage>
        <taxon>Bacteria</taxon>
        <taxon>Bacillati</taxon>
        <taxon>Actinomycetota</taxon>
        <taxon>Actinomycetes</taxon>
        <taxon>Mycobacteriales</taxon>
        <taxon>Mycobacteriaceae</taxon>
        <taxon>Mycobacterium</taxon>
        <taxon>Mycobacterium simiae complex</taxon>
    </lineage>
</organism>
<dbReference type="STRING" id="220927.AWC23_00835"/>
<reference evidence="6 7" key="1">
    <citation type="submission" date="2016-01" db="EMBL/GenBank/DDBJ databases">
        <title>The new phylogeny of the genus Mycobacterium.</title>
        <authorList>
            <person name="Tarcisio F."/>
            <person name="Conor M."/>
            <person name="Antonella G."/>
            <person name="Elisabetta G."/>
            <person name="Giulia F.S."/>
            <person name="Sara T."/>
            <person name="Anna F."/>
            <person name="Clotilde B."/>
            <person name="Roberto B."/>
            <person name="Veronica D.S."/>
            <person name="Fabio R."/>
            <person name="Monica P."/>
            <person name="Olivier J."/>
            <person name="Enrico T."/>
            <person name="Nicola S."/>
        </authorList>
    </citation>
    <scope>NUCLEOTIDE SEQUENCE [LARGE SCALE GENOMIC DNA]</scope>
    <source>
        <strain evidence="6 7">DSM 44616</strain>
    </source>
</reference>
<dbReference type="SUPFAM" id="SSF140459">
    <property type="entry name" value="PE/PPE dimer-like"/>
    <property type="match status" value="1"/>
</dbReference>
<dbReference type="Proteomes" id="UP000193387">
    <property type="component" value="Unassembled WGS sequence"/>
</dbReference>
<dbReference type="PANTHER" id="PTHR46766:SF1">
    <property type="entry name" value="GLUTAMINE-RICH PROTEIN 2"/>
    <property type="match status" value="1"/>
</dbReference>
<name>A0A1X2CD79_9MYCO</name>
<accession>A0A1X2CD79</accession>
<evidence type="ECO:0000259" key="4">
    <source>
        <dbReference type="Pfam" id="PF18878"/>
    </source>
</evidence>
<dbReference type="EMBL" id="AP022573">
    <property type="protein sequence ID" value="BBX64573.1"/>
    <property type="molecule type" value="Genomic_DNA"/>
</dbReference>
<dbReference type="InterPro" id="IPR043641">
    <property type="entry name" value="PPE-PPW_C"/>
</dbReference>
<feature type="region of interest" description="Disordered" evidence="2">
    <location>
        <begin position="461"/>
        <end position="485"/>
    </location>
</feature>
<dbReference type="AlphaFoldDB" id="A0A1X2CD79"/>
<protein>
    <submittedName>
        <fullName evidence="5">Putative PPE family protein PPE37</fullName>
    </submittedName>
</protein>
<dbReference type="PANTHER" id="PTHR46766">
    <property type="entry name" value="GLUTAMINE-RICH PROTEIN 2"/>
    <property type="match status" value="1"/>
</dbReference>
<evidence type="ECO:0000259" key="3">
    <source>
        <dbReference type="Pfam" id="PF00823"/>
    </source>
</evidence>
<dbReference type="KEGG" id="msak:MSAS_37470"/>
<gene>
    <name evidence="5" type="primary">PPE37</name>
    <name evidence="6" type="ORF">AWC23_00835</name>
    <name evidence="5" type="ORF">MSAS_37470</name>
</gene>
<dbReference type="InterPro" id="IPR038332">
    <property type="entry name" value="PPE_sf"/>
</dbReference>
<proteinExistence type="inferred from homology"/>
<sequence>MSYPMWFAVPPEVHSTLLSTGVGPGPLLAAAEAWHALAAEYGSAATQLTGLLASVAWEGPTVERFVAAHQPFLSWLTHASAVASAAAAGRETAAAGYASALATMPTLAELAANHVVHAVLLATNFFGINTIPIALNEADYARMWVQAATTMSAYQGLSEESLAATPATSPAPQILTTAATSAADSSFPDPTKVILQLFSDFLNTLSNMATQYLPGPLGSLVSQLLDSFIALMSTQLFLIPAYSVIDPIIYFGPFTPLLTPFLASLGLVGLAGLAGLDALGDAGGVTAVSKVPDQQVLPAVTGVTVAAATPGAGAGTPAGAPTAAPTAPAASVPGPGAAQVFYAVDGDPGGEGFSPTSTAGAAAAAVAAIAALADKAPADADRLRAKRNARARQRVRKYRFEYLDEDGRMTLPVDPVDERVAASDGGSGPLGFAGTVPDPTAARAQGLTHLHGREFDAAPVAPMLPQSWDGGGEHAAGADDNEAGR</sequence>
<dbReference type="OrthoDB" id="4753487at2"/>
<reference evidence="5" key="2">
    <citation type="journal article" date="2019" name="Emerg. Microbes Infect.">
        <title>Comprehensive subspecies identification of 175 nontuberculous mycobacteria species based on 7547 genomic profiles.</title>
        <authorList>
            <person name="Matsumoto Y."/>
            <person name="Kinjo T."/>
            <person name="Motooka D."/>
            <person name="Nabeya D."/>
            <person name="Jung N."/>
            <person name="Uechi K."/>
            <person name="Horii T."/>
            <person name="Iida T."/>
            <person name="Fujita J."/>
            <person name="Nakamura S."/>
        </authorList>
    </citation>
    <scope>NUCLEOTIDE SEQUENCE [LARGE SCALE GENOMIC DNA]</scope>
    <source>
        <strain evidence="5">JCM 13016</strain>
    </source>
</reference>
<evidence type="ECO:0000313" key="5">
    <source>
        <dbReference type="EMBL" id="BBX64573.1"/>
    </source>
</evidence>
<dbReference type="EMBL" id="LQPR01000012">
    <property type="protein sequence ID" value="ORW73886.1"/>
    <property type="molecule type" value="Genomic_DNA"/>
</dbReference>
<dbReference type="Gene3D" id="1.20.1260.20">
    <property type="entry name" value="PPE superfamily"/>
    <property type="match status" value="1"/>
</dbReference>
<feature type="domain" description="PPE" evidence="3">
    <location>
        <begin position="5"/>
        <end position="165"/>
    </location>
</feature>
<dbReference type="RefSeq" id="WP_085254412.1">
    <property type="nucleotide sequence ID" value="NZ_AP022573.1"/>
</dbReference>
<comment type="similarity">
    <text evidence="1">Belongs to the mycobacterial PPE family.</text>
</comment>
<dbReference type="GO" id="GO:0052572">
    <property type="term" value="P:response to host immune response"/>
    <property type="evidence" value="ECO:0007669"/>
    <property type="project" value="TreeGrafter"/>
</dbReference>
<evidence type="ECO:0000313" key="6">
    <source>
        <dbReference type="EMBL" id="ORW73886.1"/>
    </source>
</evidence>
<feature type="domain" description="PPE-PPW subfamily C-terminal" evidence="4">
    <location>
        <begin position="421"/>
        <end position="468"/>
    </location>
</feature>
<evidence type="ECO:0000256" key="1">
    <source>
        <dbReference type="ARBA" id="ARBA00010652"/>
    </source>
</evidence>
<evidence type="ECO:0000256" key="2">
    <source>
        <dbReference type="SAM" id="MobiDB-lite"/>
    </source>
</evidence>
<keyword evidence="7" id="KW-1185">Reference proteome</keyword>
<dbReference type="InterPro" id="IPR000030">
    <property type="entry name" value="PPE_dom"/>
</dbReference>
<evidence type="ECO:0000313" key="7">
    <source>
        <dbReference type="Proteomes" id="UP000193387"/>
    </source>
</evidence>
<reference evidence="5" key="3">
    <citation type="submission" date="2020-02" db="EMBL/GenBank/DDBJ databases">
        <authorList>
            <person name="Matsumoto Y."/>
            <person name="Motooka D."/>
            <person name="Nakamura S."/>
        </authorList>
    </citation>
    <scope>NUCLEOTIDE SEQUENCE</scope>
    <source>
        <strain evidence="5">JCM 13016</strain>
    </source>
</reference>